<dbReference type="AlphaFoldDB" id="A0A0F9UI86"/>
<dbReference type="GO" id="GO:0046872">
    <property type="term" value="F:metal ion binding"/>
    <property type="evidence" value="ECO:0007669"/>
    <property type="project" value="UniProtKB-KW"/>
</dbReference>
<evidence type="ECO:0000256" key="4">
    <source>
        <dbReference type="ARBA" id="ARBA00022723"/>
    </source>
</evidence>
<comment type="caution">
    <text evidence="10">The sequence shown here is derived from an EMBL/GenBank/DDBJ whole genome shotgun (WGS) entry which is preliminary data.</text>
</comment>
<dbReference type="UniPathway" id="UPA00070">
    <property type="reaction ID" value="UER00117"/>
</dbReference>
<keyword evidence="5" id="KW-0378">Hydrolase</keyword>
<keyword evidence="7" id="KW-0665">Pyrimidine biosynthesis</keyword>
<dbReference type="PANTHER" id="PTHR43137:SF1">
    <property type="entry name" value="DIHYDROOROTASE"/>
    <property type="match status" value="1"/>
</dbReference>
<comment type="similarity">
    <text evidence="2">Belongs to the metallo-dependent hydrolases superfamily. DHOase family. Class II DHOase subfamily.</text>
</comment>
<evidence type="ECO:0000256" key="7">
    <source>
        <dbReference type="ARBA" id="ARBA00022975"/>
    </source>
</evidence>
<dbReference type="EC" id="3.5.2.3" evidence="3"/>
<dbReference type="InterPro" id="IPR002195">
    <property type="entry name" value="Dihydroorotase_CS"/>
</dbReference>
<dbReference type="SUPFAM" id="SSF51556">
    <property type="entry name" value="Metallo-dependent hydrolases"/>
    <property type="match status" value="1"/>
</dbReference>
<evidence type="ECO:0000256" key="3">
    <source>
        <dbReference type="ARBA" id="ARBA00012860"/>
    </source>
</evidence>
<evidence type="ECO:0000256" key="6">
    <source>
        <dbReference type="ARBA" id="ARBA00022833"/>
    </source>
</evidence>
<dbReference type="GO" id="GO:0004151">
    <property type="term" value="F:dihydroorotase activity"/>
    <property type="evidence" value="ECO:0007669"/>
    <property type="project" value="UniProtKB-EC"/>
</dbReference>
<keyword evidence="4" id="KW-0479">Metal-binding</keyword>
<dbReference type="InterPro" id="IPR006680">
    <property type="entry name" value="Amidohydro-rel"/>
</dbReference>
<dbReference type="Gene3D" id="3.20.20.140">
    <property type="entry name" value="Metal-dependent hydrolases"/>
    <property type="match status" value="1"/>
</dbReference>
<comment type="pathway">
    <text evidence="1">Pyrimidine metabolism; UMP biosynthesis via de novo pathway; (S)-dihydroorotate from bicarbonate: step 3/3.</text>
</comment>
<evidence type="ECO:0000256" key="8">
    <source>
        <dbReference type="ARBA" id="ARBA00048492"/>
    </source>
</evidence>
<gene>
    <name evidence="10" type="ORF">LCGC14_0219050</name>
</gene>
<dbReference type="InterPro" id="IPR004721">
    <property type="entry name" value="DHOdimr"/>
</dbReference>
<dbReference type="EMBL" id="LAZR01000104">
    <property type="protein sequence ID" value="KKN91359.1"/>
    <property type="molecule type" value="Genomic_DNA"/>
</dbReference>
<dbReference type="PROSITE" id="PS00482">
    <property type="entry name" value="DIHYDROOROTASE_1"/>
    <property type="match status" value="1"/>
</dbReference>
<comment type="catalytic activity">
    <reaction evidence="8">
        <text>(S)-dihydroorotate + H2O = N-carbamoyl-L-aspartate + H(+)</text>
        <dbReference type="Rhea" id="RHEA:24296"/>
        <dbReference type="ChEBI" id="CHEBI:15377"/>
        <dbReference type="ChEBI" id="CHEBI:15378"/>
        <dbReference type="ChEBI" id="CHEBI:30864"/>
        <dbReference type="ChEBI" id="CHEBI:32814"/>
        <dbReference type="EC" id="3.5.2.3"/>
    </reaction>
</comment>
<organism evidence="10">
    <name type="scientific">marine sediment metagenome</name>
    <dbReference type="NCBI Taxonomy" id="412755"/>
    <lineage>
        <taxon>unclassified sequences</taxon>
        <taxon>metagenomes</taxon>
        <taxon>ecological metagenomes</taxon>
    </lineage>
</organism>
<dbReference type="GO" id="GO:0006207">
    <property type="term" value="P:'de novo' pyrimidine nucleobase biosynthetic process"/>
    <property type="evidence" value="ECO:0007669"/>
    <property type="project" value="TreeGrafter"/>
</dbReference>
<dbReference type="CDD" id="cd01294">
    <property type="entry name" value="DHOase"/>
    <property type="match status" value="1"/>
</dbReference>
<dbReference type="GO" id="GO:0005829">
    <property type="term" value="C:cytosol"/>
    <property type="evidence" value="ECO:0007669"/>
    <property type="project" value="TreeGrafter"/>
</dbReference>
<feature type="domain" description="Amidohydrolase-related" evidence="9">
    <location>
        <begin position="55"/>
        <end position="354"/>
    </location>
</feature>
<protein>
    <recommendedName>
        <fullName evidence="3">dihydroorotase</fullName>
        <ecNumber evidence="3">3.5.2.3</ecNumber>
    </recommendedName>
</protein>
<reference evidence="10" key="1">
    <citation type="journal article" date="2015" name="Nature">
        <title>Complex archaea that bridge the gap between prokaryotes and eukaryotes.</title>
        <authorList>
            <person name="Spang A."/>
            <person name="Saw J.H."/>
            <person name="Jorgensen S.L."/>
            <person name="Zaremba-Niedzwiedzka K."/>
            <person name="Martijn J."/>
            <person name="Lind A.E."/>
            <person name="van Eijk R."/>
            <person name="Schleper C."/>
            <person name="Guy L."/>
            <person name="Ettema T.J."/>
        </authorList>
    </citation>
    <scope>NUCLEOTIDE SEQUENCE</scope>
</reference>
<dbReference type="PIRSF" id="PIRSF001237">
    <property type="entry name" value="DHOdimr"/>
    <property type="match status" value="1"/>
</dbReference>
<dbReference type="HAMAP" id="MF_00219">
    <property type="entry name" value="PyrC_classII"/>
    <property type="match status" value="1"/>
</dbReference>
<evidence type="ECO:0000256" key="1">
    <source>
        <dbReference type="ARBA" id="ARBA00004880"/>
    </source>
</evidence>
<sequence length="387" mass="42457">MQINTEQSPVRRLVQGVQTLSNGVKKPLLTVALRHYSVLEALRMTDRLTLTRPDDWHIHLRDGEVLSHTVADAARTFARAIIMPNLVPPVRDAQEAASYKSRILAARPAGSHFEPLMVLYLTDHTSPEIVREAKQSGQAIAAKLSPAGATTNSQSGVTALNKIYPALEAMAELGMPLLVHGEVTHAAVDIFDREKAFIDQQLVQLVDRFPTLKVVFEHITTADAVEFVKQAPDNVGATITAHHLLFNRNHMLVGGIRPHLFCLPILKREKHQQALCEAVASGSSKFFLGTDSAPHARHAKEAACGCAGCYTAYAAIELYAEAFDGLGALDKLEGFASFHGPDFYGLPRNTDQITLIRDSWQAPEQLPFGDQCVIPLRAGENLQWRLA</sequence>
<proteinExistence type="inferred from homology"/>
<keyword evidence="6" id="KW-0862">Zinc</keyword>
<evidence type="ECO:0000256" key="2">
    <source>
        <dbReference type="ARBA" id="ARBA00005631"/>
    </source>
</evidence>
<dbReference type="PROSITE" id="PS00483">
    <property type="entry name" value="DIHYDROOROTASE_2"/>
    <property type="match status" value="1"/>
</dbReference>
<dbReference type="InterPro" id="IPR032466">
    <property type="entry name" value="Metal_Hydrolase"/>
</dbReference>
<dbReference type="GO" id="GO:0044205">
    <property type="term" value="P:'de novo' UMP biosynthetic process"/>
    <property type="evidence" value="ECO:0007669"/>
    <property type="project" value="UniProtKB-UniPathway"/>
</dbReference>
<evidence type="ECO:0000259" key="9">
    <source>
        <dbReference type="Pfam" id="PF01979"/>
    </source>
</evidence>
<dbReference type="Pfam" id="PF01979">
    <property type="entry name" value="Amidohydro_1"/>
    <property type="match status" value="1"/>
</dbReference>
<evidence type="ECO:0000313" key="10">
    <source>
        <dbReference type="EMBL" id="KKN91359.1"/>
    </source>
</evidence>
<name>A0A0F9UI86_9ZZZZ</name>
<dbReference type="FunFam" id="3.20.20.140:FF:000006">
    <property type="entry name" value="Dihydroorotase"/>
    <property type="match status" value="1"/>
</dbReference>
<dbReference type="NCBIfam" id="TIGR00856">
    <property type="entry name" value="pyrC_dimer"/>
    <property type="match status" value="1"/>
</dbReference>
<accession>A0A0F9UI86</accession>
<dbReference type="PANTHER" id="PTHR43137">
    <property type="entry name" value="DIHYDROOROTASE"/>
    <property type="match status" value="1"/>
</dbReference>
<evidence type="ECO:0000256" key="5">
    <source>
        <dbReference type="ARBA" id="ARBA00022801"/>
    </source>
</evidence>